<name>A0A1Y5PDU4_9MYCO</name>
<dbReference type="EMBL" id="FLQS01000016">
    <property type="protein sequence ID" value="SBS75499.1"/>
    <property type="molecule type" value="Genomic_DNA"/>
</dbReference>
<protein>
    <submittedName>
        <fullName evidence="1">Uncharacterized protein</fullName>
    </submittedName>
</protein>
<gene>
    <name evidence="1" type="ORF">MHPYR_230069</name>
</gene>
<dbReference type="AlphaFoldDB" id="A0A1Y5PDU4"/>
<reference evidence="1" key="1">
    <citation type="submission" date="2016-03" db="EMBL/GenBank/DDBJ databases">
        <authorList>
            <person name="Ploux O."/>
        </authorList>
    </citation>
    <scope>NUCLEOTIDE SEQUENCE</scope>
    <source>
        <strain evidence="1">UC10</strain>
    </source>
</reference>
<evidence type="ECO:0000313" key="1">
    <source>
        <dbReference type="EMBL" id="SBS75499.1"/>
    </source>
</evidence>
<proteinExistence type="predicted"/>
<accession>A0A1Y5PDU4</accession>
<sequence>MPTSIRLGPYVRGRKNLAGAAAVVVDRCWSSLTALEDLTHGPDAKRRVQARGIVRSVDAGQRIWAQQRMAHTRRIFGPS</sequence>
<organism evidence="1">
    <name type="scientific">uncultured Mycobacterium sp</name>
    <dbReference type="NCBI Taxonomy" id="171292"/>
    <lineage>
        <taxon>Bacteria</taxon>
        <taxon>Bacillati</taxon>
        <taxon>Actinomycetota</taxon>
        <taxon>Actinomycetes</taxon>
        <taxon>Mycobacteriales</taxon>
        <taxon>Mycobacteriaceae</taxon>
        <taxon>Mycobacterium</taxon>
        <taxon>environmental samples</taxon>
    </lineage>
</organism>